<sequence length="98" mass="10804">MHDAAAALRRGLDEAVEDHDEIFLMHSSDLTCERCDQLMAVSRSCRSAHAGVAVAAPRVRTHPPETRAPNQETHDAAALRRGLDEAVKGIRRIKLRTP</sequence>
<dbReference type="Proteomes" id="UP000008021">
    <property type="component" value="Chromosome 11"/>
</dbReference>
<dbReference type="Gramene" id="OMERI11G15940.1">
    <property type="protein sequence ID" value="OMERI11G15940.1"/>
    <property type="gene ID" value="OMERI11G15940"/>
</dbReference>
<reference evidence="2" key="2">
    <citation type="submission" date="2018-05" db="EMBL/GenBank/DDBJ databases">
        <title>OmerRS3 (Oryza meridionalis Reference Sequence Version 3).</title>
        <authorList>
            <person name="Zhang J."/>
            <person name="Kudrna D."/>
            <person name="Lee S."/>
            <person name="Talag J."/>
            <person name="Welchert J."/>
            <person name="Wing R.A."/>
        </authorList>
    </citation>
    <scope>NUCLEOTIDE SEQUENCE [LARGE SCALE GENOMIC DNA]</scope>
    <source>
        <strain evidence="2">cv. OR44</strain>
    </source>
</reference>
<protein>
    <submittedName>
        <fullName evidence="2">Uncharacterized protein</fullName>
    </submittedName>
</protein>
<organism evidence="2">
    <name type="scientific">Oryza meridionalis</name>
    <dbReference type="NCBI Taxonomy" id="40149"/>
    <lineage>
        <taxon>Eukaryota</taxon>
        <taxon>Viridiplantae</taxon>
        <taxon>Streptophyta</taxon>
        <taxon>Embryophyta</taxon>
        <taxon>Tracheophyta</taxon>
        <taxon>Spermatophyta</taxon>
        <taxon>Magnoliopsida</taxon>
        <taxon>Liliopsida</taxon>
        <taxon>Poales</taxon>
        <taxon>Poaceae</taxon>
        <taxon>BOP clade</taxon>
        <taxon>Oryzoideae</taxon>
        <taxon>Oryzeae</taxon>
        <taxon>Oryzinae</taxon>
        <taxon>Oryza</taxon>
    </lineage>
</organism>
<dbReference type="EnsemblPlants" id="OMERI11G15940.1">
    <property type="protein sequence ID" value="OMERI11G15940.1"/>
    <property type="gene ID" value="OMERI11G15940"/>
</dbReference>
<keyword evidence="3" id="KW-1185">Reference proteome</keyword>
<name>A0A0E0F7J2_9ORYZ</name>
<feature type="region of interest" description="Disordered" evidence="1">
    <location>
        <begin position="58"/>
        <end position="77"/>
    </location>
</feature>
<evidence type="ECO:0000256" key="1">
    <source>
        <dbReference type="SAM" id="MobiDB-lite"/>
    </source>
</evidence>
<dbReference type="AlphaFoldDB" id="A0A0E0F7J2"/>
<reference evidence="2" key="1">
    <citation type="submission" date="2015-04" db="UniProtKB">
        <authorList>
            <consortium name="EnsemblPlants"/>
        </authorList>
    </citation>
    <scope>IDENTIFICATION</scope>
</reference>
<evidence type="ECO:0000313" key="3">
    <source>
        <dbReference type="Proteomes" id="UP000008021"/>
    </source>
</evidence>
<accession>A0A0E0F7J2</accession>
<dbReference type="HOGENOM" id="CLU_184158_0_0_1"/>
<proteinExistence type="predicted"/>
<evidence type="ECO:0000313" key="2">
    <source>
        <dbReference type="EnsemblPlants" id="OMERI11G15940.1"/>
    </source>
</evidence>